<reference evidence="2" key="1">
    <citation type="submission" date="2021-02" db="EMBL/GenBank/DDBJ databases">
        <authorList>
            <person name="Nowell W R."/>
        </authorList>
    </citation>
    <scope>NUCLEOTIDE SEQUENCE</scope>
</reference>
<feature type="domain" description="DUF753" evidence="1">
    <location>
        <begin position="48"/>
        <end position="124"/>
    </location>
</feature>
<proteinExistence type="predicted"/>
<name>A0A819AY78_9BILA</name>
<organism evidence="2 3">
    <name type="scientific">Rotaria sordida</name>
    <dbReference type="NCBI Taxonomy" id="392033"/>
    <lineage>
        <taxon>Eukaryota</taxon>
        <taxon>Metazoa</taxon>
        <taxon>Spiralia</taxon>
        <taxon>Gnathifera</taxon>
        <taxon>Rotifera</taxon>
        <taxon>Eurotatoria</taxon>
        <taxon>Bdelloidea</taxon>
        <taxon>Philodinida</taxon>
        <taxon>Philodinidae</taxon>
        <taxon>Rotaria</taxon>
    </lineage>
</organism>
<dbReference type="Proteomes" id="UP000663823">
    <property type="component" value="Unassembled WGS sequence"/>
</dbReference>
<dbReference type="EMBL" id="CAJOAX010002386">
    <property type="protein sequence ID" value="CAF3792636.1"/>
    <property type="molecule type" value="Genomic_DNA"/>
</dbReference>
<sequence>MNMNTFSDIFVENHRSSNLKFNSIKKRKHGLRFILADDTTHSLAAAGWCYECDSRNPSCQFNVDPVALAGHKTPCNGQCYIRVKGGVMSRGCSWEYGFMTKQVSYTPTFQQEAMWVFCDTSLCNENANVSP</sequence>
<evidence type="ECO:0000313" key="3">
    <source>
        <dbReference type="Proteomes" id="UP000663823"/>
    </source>
</evidence>
<dbReference type="Pfam" id="PF05444">
    <property type="entry name" value="DUF753"/>
    <property type="match status" value="1"/>
</dbReference>
<dbReference type="InterPro" id="IPR008472">
    <property type="entry name" value="DUF753"/>
</dbReference>
<gene>
    <name evidence="2" type="ORF">OTI717_LOCUS17808</name>
</gene>
<evidence type="ECO:0000313" key="2">
    <source>
        <dbReference type="EMBL" id="CAF3792636.1"/>
    </source>
</evidence>
<accession>A0A819AY78</accession>
<dbReference type="AlphaFoldDB" id="A0A819AY78"/>
<comment type="caution">
    <text evidence="2">The sequence shown here is derived from an EMBL/GenBank/DDBJ whole genome shotgun (WGS) entry which is preliminary data.</text>
</comment>
<protein>
    <recommendedName>
        <fullName evidence="1">DUF753 domain-containing protein</fullName>
    </recommendedName>
</protein>
<evidence type="ECO:0000259" key="1">
    <source>
        <dbReference type="Pfam" id="PF05444"/>
    </source>
</evidence>